<keyword evidence="3" id="KW-1185">Reference proteome</keyword>
<accession>Q0RUP9</accession>
<dbReference type="STRING" id="326424.FRAAL0014"/>
<name>Q0RUP9_FRAAA</name>
<evidence type="ECO:0000256" key="1">
    <source>
        <dbReference type="SAM" id="MobiDB-lite"/>
    </source>
</evidence>
<dbReference type="EMBL" id="CT573213">
    <property type="protein sequence ID" value="CAJ58697.1"/>
    <property type="molecule type" value="Genomic_DNA"/>
</dbReference>
<dbReference type="eggNOG" id="ENOG50336WV">
    <property type="taxonomic scope" value="Bacteria"/>
</dbReference>
<dbReference type="AlphaFoldDB" id="Q0RUP9"/>
<dbReference type="KEGG" id="fal:FRAAL0014"/>
<dbReference type="RefSeq" id="WP_011601282.1">
    <property type="nucleotide sequence ID" value="NC_008278.1"/>
</dbReference>
<dbReference type="HOGENOM" id="CLU_072538_0_0_11"/>
<evidence type="ECO:0000313" key="3">
    <source>
        <dbReference type="Proteomes" id="UP000000657"/>
    </source>
</evidence>
<gene>
    <name evidence="2" type="ordered locus">FRAAL0014</name>
</gene>
<protein>
    <recommendedName>
        <fullName evidence="4">DUF4388 domain-containing protein</fullName>
    </recommendedName>
</protein>
<proteinExistence type="predicted"/>
<reference evidence="2 3" key="1">
    <citation type="journal article" date="2007" name="Genome Res.">
        <title>Genome characteristics of facultatively symbiotic Frankia sp. strains reflect host range and host plant biogeography.</title>
        <authorList>
            <person name="Normand P."/>
            <person name="Lapierre P."/>
            <person name="Tisa L.S."/>
            <person name="Gogarten J.P."/>
            <person name="Alloisio N."/>
            <person name="Bagnarol E."/>
            <person name="Bassi C.A."/>
            <person name="Berry A.M."/>
            <person name="Bickhart D.M."/>
            <person name="Choisne N."/>
            <person name="Couloux A."/>
            <person name="Cournoyer B."/>
            <person name="Cruveiller S."/>
            <person name="Daubin V."/>
            <person name="Demange N."/>
            <person name="Francino M.P."/>
            <person name="Goltsman E."/>
            <person name="Huang Y."/>
            <person name="Kopp O.R."/>
            <person name="Labarre L."/>
            <person name="Lapidus A."/>
            <person name="Lavire C."/>
            <person name="Marechal J."/>
            <person name="Martinez M."/>
            <person name="Mastronunzio J.E."/>
            <person name="Mullin B.C."/>
            <person name="Niemann J."/>
            <person name="Pujic P."/>
            <person name="Rawnsley T."/>
            <person name="Rouy Z."/>
            <person name="Schenowitz C."/>
            <person name="Sellstedt A."/>
            <person name="Tavares F."/>
            <person name="Tomkins J.P."/>
            <person name="Vallenet D."/>
            <person name="Valverde C."/>
            <person name="Wall L.G."/>
            <person name="Wang Y."/>
            <person name="Medigue C."/>
            <person name="Benson D.R."/>
        </authorList>
    </citation>
    <scope>NUCLEOTIDE SEQUENCE [LARGE SCALE GENOMIC DNA]</scope>
    <source>
        <strain evidence="3">DSM 45986 / CECT 9034 / ACN14a</strain>
    </source>
</reference>
<sequence>MEETPARVDLLLDALRQQAREEFSGAVVVLGEANGKVVLREGLLTTATTSAAPGLESLLLRSGRISDEEWTAVFAAAAPSGRLPTALVERRLLGSAGVQVVTRMATMDALFALALTQIARVTTEPAGSGFLPPLLPVEPGIEVERAIRETSRRLASASRWRADLGLEPQVRPRLATASARHGTAGGAQADLLARIDGRRTCRDIAFTVGRGLFPVMTDLASLAGDGRIVLPPPQGRSPVRSDAGRPAASGPPDYGDRVRTEIPHLAVGADSQERQKMMADTALPRRSPPHRDGGGPPDHGFPARRRTR</sequence>
<organism evidence="2 3">
    <name type="scientific">Frankia alni (strain DSM 45986 / CECT 9034 / ACN14a)</name>
    <dbReference type="NCBI Taxonomy" id="326424"/>
    <lineage>
        <taxon>Bacteria</taxon>
        <taxon>Bacillati</taxon>
        <taxon>Actinomycetota</taxon>
        <taxon>Actinomycetes</taxon>
        <taxon>Frankiales</taxon>
        <taxon>Frankiaceae</taxon>
        <taxon>Frankia</taxon>
    </lineage>
</organism>
<feature type="region of interest" description="Disordered" evidence="1">
    <location>
        <begin position="225"/>
        <end position="308"/>
    </location>
</feature>
<dbReference type="Proteomes" id="UP000000657">
    <property type="component" value="Chromosome"/>
</dbReference>
<evidence type="ECO:0008006" key="4">
    <source>
        <dbReference type="Google" id="ProtNLM"/>
    </source>
</evidence>
<evidence type="ECO:0000313" key="2">
    <source>
        <dbReference type="EMBL" id="CAJ58697.1"/>
    </source>
</evidence>